<name>A0A842HAT1_9BACT</name>
<comment type="caution">
    <text evidence="1">The sequence shown here is derived from an EMBL/GenBank/DDBJ whole genome shotgun (WGS) entry which is preliminary data.</text>
</comment>
<dbReference type="EMBL" id="JACHVB010000004">
    <property type="protein sequence ID" value="MBC2592694.1"/>
    <property type="molecule type" value="Genomic_DNA"/>
</dbReference>
<sequence length="277" mass="30471">MIQFTRPQPFAEALAASRGRALLPTSGGTADLQRLDPGLRARARFAARVRSAEHLSVLDKGVDDVLTGKIDPATARLRLKQFLARTGYQPKPGTEGGLKDFSSRKRIDLQLRINVRQAQGYGWDEQGQDPALLDAFPAQEFVRVEARRNPRTDWPDRWNAARAQVGAAGTTDAGTGRMAALKNHPIWPALSIFGHPWEPFDWGSGMGLEDVPRREAMALGLIDRDTRIQPRRSDFNAGLQASPDVASARLREELEKSGVGRFGPDGVFHFNPEASDA</sequence>
<evidence type="ECO:0000313" key="1">
    <source>
        <dbReference type="EMBL" id="MBC2592694.1"/>
    </source>
</evidence>
<proteinExistence type="predicted"/>
<dbReference type="RefSeq" id="WP_185673733.1">
    <property type="nucleotide sequence ID" value="NZ_JACHVB010000004.1"/>
</dbReference>
<dbReference type="Proteomes" id="UP000546464">
    <property type="component" value="Unassembled WGS sequence"/>
</dbReference>
<keyword evidence="2" id="KW-1185">Reference proteome</keyword>
<evidence type="ECO:0000313" key="2">
    <source>
        <dbReference type="Proteomes" id="UP000546464"/>
    </source>
</evidence>
<gene>
    <name evidence="1" type="ORF">H5P28_00310</name>
</gene>
<organism evidence="1 2">
    <name type="scientific">Ruficoccus amylovorans</name>
    <dbReference type="NCBI Taxonomy" id="1804625"/>
    <lineage>
        <taxon>Bacteria</taxon>
        <taxon>Pseudomonadati</taxon>
        <taxon>Verrucomicrobiota</taxon>
        <taxon>Opitutia</taxon>
        <taxon>Puniceicoccales</taxon>
        <taxon>Cerasicoccaceae</taxon>
        <taxon>Ruficoccus</taxon>
    </lineage>
</organism>
<protein>
    <submittedName>
        <fullName evidence="1">Uncharacterized protein</fullName>
    </submittedName>
</protein>
<dbReference type="AlphaFoldDB" id="A0A842HAT1"/>
<reference evidence="1 2" key="1">
    <citation type="submission" date="2020-07" db="EMBL/GenBank/DDBJ databases">
        <authorList>
            <person name="Feng X."/>
        </authorList>
    </citation>
    <scope>NUCLEOTIDE SEQUENCE [LARGE SCALE GENOMIC DNA]</scope>
    <source>
        <strain evidence="1 2">JCM31066</strain>
    </source>
</reference>
<accession>A0A842HAT1</accession>